<reference evidence="2" key="1">
    <citation type="journal article" date="2020" name="New Phytol.">
        <title>Comparative genomics reveals dynamic genome evolution in host specialist ectomycorrhizal fungi.</title>
        <authorList>
            <person name="Lofgren L.A."/>
            <person name="Nguyen N.H."/>
            <person name="Vilgalys R."/>
            <person name="Ruytinx J."/>
            <person name="Liao H.L."/>
            <person name="Branco S."/>
            <person name="Kuo A."/>
            <person name="LaButti K."/>
            <person name="Lipzen A."/>
            <person name="Andreopoulos W."/>
            <person name="Pangilinan J."/>
            <person name="Riley R."/>
            <person name="Hundley H."/>
            <person name="Na H."/>
            <person name="Barry K."/>
            <person name="Grigoriev I.V."/>
            <person name="Stajich J.E."/>
            <person name="Kennedy P.G."/>
        </authorList>
    </citation>
    <scope>NUCLEOTIDE SEQUENCE</scope>
    <source>
        <strain evidence="2">MN1</strain>
    </source>
</reference>
<feature type="region of interest" description="Disordered" evidence="1">
    <location>
        <begin position="14"/>
        <end position="35"/>
    </location>
</feature>
<dbReference type="AlphaFoldDB" id="A0A9P7E686"/>
<proteinExistence type="predicted"/>
<protein>
    <submittedName>
        <fullName evidence="2">Uncharacterized protein</fullName>
    </submittedName>
</protein>
<feature type="region of interest" description="Disordered" evidence="1">
    <location>
        <begin position="101"/>
        <end position="137"/>
    </location>
</feature>
<dbReference type="EMBL" id="JABBWG010000028">
    <property type="protein sequence ID" value="KAG1811739.1"/>
    <property type="molecule type" value="Genomic_DNA"/>
</dbReference>
<dbReference type="RefSeq" id="XP_041190160.1">
    <property type="nucleotide sequence ID" value="XM_041340619.1"/>
</dbReference>
<comment type="caution">
    <text evidence="2">The sequence shown here is derived from an EMBL/GenBank/DDBJ whole genome shotgun (WGS) entry which is preliminary data.</text>
</comment>
<accession>A0A9P7E686</accession>
<dbReference type="Proteomes" id="UP000807769">
    <property type="component" value="Unassembled WGS sequence"/>
</dbReference>
<feature type="compositionally biased region" description="Basic and acidic residues" evidence="1">
    <location>
        <begin position="225"/>
        <end position="234"/>
    </location>
</feature>
<feature type="compositionally biased region" description="Polar residues" evidence="1">
    <location>
        <begin position="112"/>
        <end position="121"/>
    </location>
</feature>
<sequence length="243" mass="26901">MSSAAPIHQALTQLINNGPGGAPSQCQQHDRHPSERALYQAEEEQDHNVHRQNGQCKIKVTCKKGMDEGHDGMQFSSQTISLSNGSVPANGLLDLRPWFSRVPPPDKHKQDQPSSMSVQTSRQDKCMPVQTSQSGGWWEDTLTKDSGFVNCGHASNDSSVPSAPHKLTVAHAKELMQLQQVQSTINTPSQGNLDDDLYQSNSKQNHSNNYKDYKNEDHTDDDDIFLGRDGEDNAHCNGLHKHP</sequence>
<dbReference type="OrthoDB" id="2687567at2759"/>
<feature type="region of interest" description="Disordered" evidence="1">
    <location>
        <begin position="186"/>
        <end position="243"/>
    </location>
</feature>
<evidence type="ECO:0000313" key="3">
    <source>
        <dbReference type="Proteomes" id="UP000807769"/>
    </source>
</evidence>
<evidence type="ECO:0000313" key="2">
    <source>
        <dbReference type="EMBL" id="KAG1811739.1"/>
    </source>
</evidence>
<dbReference type="GeneID" id="64634635"/>
<gene>
    <name evidence="2" type="ORF">BJ212DRAFT_1483475</name>
</gene>
<evidence type="ECO:0000256" key="1">
    <source>
        <dbReference type="SAM" id="MobiDB-lite"/>
    </source>
</evidence>
<keyword evidence="3" id="KW-1185">Reference proteome</keyword>
<organism evidence="2 3">
    <name type="scientific">Suillus subaureus</name>
    <dbReference type="NCBI Taxonomy" id="48587"/>
    <lineage>
        <taxon>Eukaryota</taxon>
        <taxon>Fungi</taxon>
        <taxon>Dikarya</taxon>
        <taxon>Basidiomycota</taxon>
        <taxon>Agaricomycotina</taxon>
        <taxon>Agaricomycetes</taxon>
        <taxon>Agaricomycetidae</taxon>
        <taxon>Boletales</taxon>
        <taxon>Suillineae</taxon>
        <taxon>Suillaceae</taxon>
        <taxon>Suillus</taxon>
    </lineage>
</organism>
<name>A0A9P7E686_9AGAM</name>
<feature type="compositionally biased region" description="Polar residues" evidence="1">
    <location>
        <begin position="186"/>
        <end position="208"/>
    </location>
</feature>